<keyword evidence="5" id="KW-0949">S-adenosyl-L-methionine</keyword>
<evidence type="ECO:0000256" key="6">
    <source>
        <dbReference type="ARBA" id="ARBA00022884"/>
    </source>
</evidence>
<accession>A0ABQ8GGA1</accession>
<comment type="subcellular location">
    <subcellularLocation>
        <location evidence="1">Mitochondrion</location>
    </subcellularLocation>
</comment>
<dbReference type="PANTHER" id="PTHR11727:SF17">
    <property type="entry name" value="DIMETHYLADENOSINE TRANSFERASE 1, MITOCHONDRIAL"/>
    <property type="match status" value="1"/>
</dbReference>
<evidence type="ECO:0000256" key="1">
    <source>
        <dbReference type="ARBA" id="ARBA00004173"/>
    </source>
</evidence>
<evidence type="ECO:0000256" key="3">
    <source>
        <dbReference type="ARBA" id="ARBA00022603"/>
    </source>
</evidence>
<organism evidence="8 9">
    <name type="scientific">Macrophomina phaseolina</name>
    <dbReference type="NCBI Taxonomy" id="35725"/>
    <lineage>
        <taxon>Eukaryota</taxon>
        <taxon>Fungi</taxon>
        <taxon>Dikarya</taxon>
        <taxon>Ascomycota</taxon>
        <taxon>Pezizomycotina</taxon>
        <taxon>Dothideomycetes</taxon>
        <taxon>Dothideomycetes incertae sedis</taxon>
        <taxon>Botryosphaeriales</taxon>
        <taxon>Botryosphaeriaceae</taxon>
        <taxon>Macrophomina</taxon>
    </lineage>
</organism>
<proteinExistence type="predicted"/>
<keyword evidence="3" id="KW-0489">Methyltransferase</keyword>
<evidence type="ECO:0000256" key="4">
    <source>
        <dbReference type="ARBA" id="ARBA00022679"/>
    </source>
</evidence>
<dbReference type="SUPFAM" id="SSF53335">
    <property type="entry name" value="S-adenosyl-L-methionine-dependent methyltransferases"/>
    <property type="match status" value="1"/>
</dbReference>
<dbReference type="InterPro" id="IPR029063">
    <property type="entry name" value="SAM-dependent_MTases_sf"/>
</dbReference>
<dbReference type="PANTHER" id="PTHR11727">
    <property type="entry name" value="DIMETHYLADENOSINE TRANSFERASE"/>
    <property type="match status" value="1"/>
</dbReference>
<dbReference type="InterPro" id="IPR001737">
    <property type="entry name" value="KsgA/Erm"/>
</dbReference>
<dbReference type="Gene3D" id="1.10.8.100">
    <property type="entry name" value="Ribosomal RNA adenine dimethylase-like, domain 2"/>
    <property type="match status" value="1"/>
</dbReference>
<evidence type="ECO:0000313" key="9">
    <source>
        <dbReference type="Proteomes" id="UP000774617"/>
    </source>
</evidence>
<evidence type="ECO:0000256" key="7">
    <source>
        <dbReference type="ARBA" id="ARBA00024915"/>
    </source>
</evidence>
<dbReference type="Proteomes" id="UP000774617">
    <property type="component" value="Unassembled WGS sequence"/>
</dbReference>
<name>A0ABQ8GGA1_9PEZI</name>
<gene>
    <name evidence="8" type="ORF">B0J12DRAFT_421168</name>
</gene>
<evidence type="ECO:0000256" key="2">
    <source>
        <dbReference type="ARBA" id="ARBA00013836"/>
    </source>
</evidence>
<evidence type="ECO:0000313" key="8">
    <source>
        <dbReference type="EMBL" id="KAH7055501.1"/>
    </source>
</evidence>
<keyword evidence="4" id="KW-0808">Transferase</keyword>
<protein>
    <recommendedName>
        <fullName evidence="2">Mitochondrial transcription factor 1</fullName>
    </recommendedName>
</protein>
<dbReference type="InterPro" id="IPR023165">
    <property type="entry name" value="rRNA_Ade_diMease-like_C"/>
</dbReference>
<evidence type="ECO:0000256" key="5">
    <source>
        <dbReference type="ARBA" id="ARBA00022691"/>
    </source>
</evidence>
<dbReference type="Gene3D" id="3.40.50.150">
    <property type="entry name" value="Vaccinia Virus protein VP39"/>
    <property type="match status" value="1"/>
</dbReference>
<reference evidence="8 9" key="1">
    <citation type="journal article" date="2021" name="Nat. Commun.">
        <title>Genetic determinants of endophytism in the Arabidopsis root mycobiome.</title>
        <authorList>
            <person name="Mesny F."/>
            <person name="Miyauchi S."/>
            <person name="Thiergart T."/>
            <person name="Pickel B."/>
            <person name="Atanasova L."/>
            <person name="Karlsson M."/>
            <person name="Huettel B."/>
            <person name="Barry K.W."/>
            <person name="Haridas S."/>
            <person name="Chen C."/>
            <person name="Bauer D."/>
            <person name="Andreopoulos W."/>
            <person name="Pangilinan J."/>
            <person name="LaButti K."/>
            <person name="Riley R."/>
            <person name="Lipzen A."/>
            <person name="Clum A."/>
            <person name="Drula E."/>
            <person name="Henrissat B."/>
            <person name="Kohler A."/>
            <person name="Grigoriev I.V."/>
            <person name="Martin F.M."/>
            <person name="Hacquard S."/>
        </authorList>
    </citation>
    <scope>NUCLEOTIDE SEQUENCE [LARGE SCALE GENOMIC DNA]</scope>
    <source>
        <strain evidence="8 9">MPI-SDFR-AT-0080</strain>
    </source>
</reference>
<sequence>MRPSLVLRAGAKSTPGLDRARRASRAAVFPLAKELARNDTRTGAAAARADIVSPALCDDVLSSIGPSLEPYKHCDIIDVNPGAGLWSSKLHDFLKPRRHILAEPDAFYKPFLQPLHDQPDSTYVFGPTQESVIAALVHTLRNGLLPDQQALDHEDPRLNQTNKSLLLLLNLTRFKAASSRKNYFFVRETLNILTSTAWTHTGIHKYGQVRMLVWLGEYFEDRFVPKELNQVDPHGFSFQFRTQTNVVASPDRPRLPREESTLELSSAIRVAERMRKAGLELPPNRQNWMHQKAMSALEKRSVEDVEAELKSGIITNHFADDEITDIEHSLRSGVLKDPLAKPWRNRLAELKENNQHSRYSRSRDHGHLLPIWTLADKHRQLELIVVDETRPAQERLSAKEEMEKLGVELKKQARKLNKLRRHIFYKIIDERRAYYSDPPALSWDARPFEPLRTDLHEFFPQQNLSLLDITPKPAPRNYTYEDLTYWQRFSDRMYERTTATVGKALDSMRMGSAEIILPQVVSIYDPRRGGSLDIEEMRVRSLTPEMMDEIVNAWRNWDFRPEVLEKYFTDLRLDWYEMVGGEGNKTDMNVLFS</sequence>
<comment type="caution">
    <text evidence="8">The sequence shown here is derived from an EMBL/GenBank/DDBJ whole genome shotgun (WGS) entry which is preliminary data.</text>
</comment>
<dbReference type="EMBL" id="JAGTJR010000008">
    <property type="protein sequence ID" value="KAH7055501.1"/>
    <property type="molecule type" value="Genomic_DNA"/>
</dbReference>
<comment type="function">
    <text evidence="7">Mitochondrial transcription factor that confers selective promoter recognition on the core subunit of the yeast mitochondrial RNA polymerase. Interacts with DNA in a non-specific manner.</text>
</comment>
<keyword evidence="9" id="KW-1185">Reference proteome</keyword>
<keyword evidence="6" id="KW-0694">RNA-binding</keyword>